<reference evidence="2" key="1">
    <citation type="journal article" date="2014" name="Front. Microbiol.">
        <title>High frequency of phylogenetically diverse reductive dehalogenase-homologous genes in deep subseafloor sedimentary metagenomes.</title>
        <authorList>
            <person name="Kawai M."/>
            <person name="Futagami T."/>
            <person name="Toyoda A."/>
            <person name="Takaki Y."/>
            <person name="Nishi S."/>
            <person name="Hori S."/>
            <person name="Arai W."/>
            <person name="Tsubouchi T."/>
            <person name="Morono Y."/>
            <person name="Uchiyama I."/>
            <person name="Ito T."/>
            <person name="Fujiyama A."/>
            <person name="Inagaki F."/>
            <person name="Takami H."/>
        </authorList>
    </citation>
    <scope>NUCLEOTIDE SEQUENCE</scope>
    <source>
        <strain evidence="2">Expedition CK06-06</strain>
    </source>
</reference>
<name>X1DI31_9ZZZZ</name>
<dbReference type="AlphaFoldDB" id="X1DI31"/>
<comment type="caution">
    <text evidence="2">The sequence shown here is derived from an EMBL/GenBank/DDBJ whole genome shotgun (WGS) entry which is preliminary data.</text>
</comment>
<keyword evidence="1" id="KW-0812">Transmembrane</keyword>
<accession>X1DI31</accession>
<dbReference type="EMBL" id="BART01021095">
    <property type="protein sequence ID" value="GAG96066.1"/>
    <property type="molecule type" value="Genomic_DNA"/>
</dbReference>
<organism evidence="2">
    <name type="scientific">marine sediment metagenome</name>
    <dbReference type="NCBI Taxonomy" id="412755"/>
    <lineage>
        <taxon>unclassified sequences</taxon>
        <taxon>metagenomes</taxon>
        <taxon>ecological metagenomes</taxon>
    </lineage>
</organism>
<sequence>MKNSKLNGLARWIVLGLAIATIAYNTIVAHVI</sequence>
<keyword evidence="1" id="KW-0472">Membrane</keyword>
<keyword evidence="1" id="KW-1133">Transmembrane helix</keyword>
<feature type="non-terminal residue" evidence="2">
    <location>
        <position position="32"/>
    </location>
</feature>
<proteinExistence type="predicted"/>
<protein>
    <submittedName>
        <fullName evidence="2">Uncharacterized protein</fullName>
    </submittedName>
</protein>
<evidence type="ECO:0000313" key="2">
    <source>
        <dbReference type="EMBL" id="GAG96066.1"/>
    </source>
</evidence>
<gene>
    <name evidence="2" type="ORF">S01H4_39022</name>
</gene>
<evidence type="ECO:0000256" key="1">
    <source>
        <dbReference type="SAM" id="Phobius"/>
    </source>
</evidence>
<feature type="transmembrane region" description="Helical" evidence="1">
    <location>
        <begin position="12"/>
        <end position="31"/>
    </location>
</feature>